<dbReference type="RefSeq" id="WP_007058995.1">
    <property type="nucleotide sequence ID" value="NZ_ACVI01000001.1"/>
</dbReference>
<dbReference type="eggNOG" id="ENOG5030D9D">
    <property type="taxonomic scope" value="Bacteria"/>
</dbReference>
<accession>C6PMU3</accession>
<name>C6PMU3_9CLOT</name>
<gene>
    <name evidence="1" type="ORF">CcarbDRAFT_0110</name>
</gene>
<dbReference type="KEGG" id="cck:Ccar_02765"/>
<sequence length="96" mass="10983">MSFLETKKLYRIEITERCYYSPLYGTGTAMPSFESVEKNGNFGSIPKGITGWIVEKLGKKYFRPDENQEGIELFTPANQPIVLIPYGKIDGHYKKI</sequence>
<evidence type="ECO:0000313" key="2">
    <source>
        <dbReference type="Proteomes" id="UP000004198"/>
    </source>
</evidence>
<protein>
    <submittedName>
        <fullName evidence="1">Uncharacterized protein</fullName>
    </submittedName>
</protein>
<organism evidence="1 2">
    <name type="scientific">Clostridium carboxidivorans P7</name>
    <dbReference type="NCBI Taxonomy" id="536227"/>
    <lineage>
        <taxon>Bacteria</taxon>
        <taxon>Bacillati</taxon>
        <taxon>Bacillota</taxon>
        <taxon>Clostridia</taxon>
        <taxon>Eubacteriales</taxon>
        <taxon>Clostridiaceae</taxon>
        <taxon>Clostridium</taxon>
    </lineage>
</organism>
<dbReference type="PATRIC" id="fig|536227.13.peg.585"/>
<dbReference type="AlphaFoldDB" id="C6PMU3"/>
<evidence type="ECO:0000313" key="1">
    <source>
        <dbReference type="EMBL" id="EET89521.1"/>
    </source>
</evidence>
<proteinExistence type="predicted"/>
<reference evidence="1 2" key="1">
    <citation type="submission" date="2009-06" db="EMBL/GenBank/DDBJ databases">
        <title>The draft genome of Clostridium carboxidivorans P7.</title>
        <authorList>
            <consortium name="US DOE Joint Genome Institute (JGI-PGF)"/>
            <person name="Lucas S."/>
            <person name="Copeland A."/>
            <person name="Lapidus A."/>
            <person name="Glavina del Rio T."/>
            <person name="Tice H."/>
            <person name="Bruce D."/>
            <person name="Goodwin L."/>
            <person name="Pitluck S."/>
            <person name="Larimer F."/>
            <person name="Land M.L."/>
            <person name="Hauser L."/>
            <person name="Hemme C.L."/>
        </authorList>
    </citation>
    <scope>NUCLEOTIDE SEQUENCE [LARGE SCALE GENOMIC DNA]</scope>
    <source>
        <strain evidence="1 2">P7</strain>
    </source>
</reference>
<dbReference type="EMBL" id="ACVI01000001">
    <property type="protein sequence ID" value="EET89521.1"/>
    <property type="molecule type" value="Genomic_DNA"/>
</dbReference>
<dbReference type="Proteomes" id="UP000004198">
    <property type="component" value="Unassembled WGS sequence"/>
</dbReference>
<keyword evidence="2" id="KW-1185">Reference proteome</keyword>
<comment type="caution">
    <text evidence="1">The sequence shown here is derived from an EMBL/GenBank/DDBJ whole genome shotgun (WGS) entry which is preliminary data.</text>
</comment>